<keyword evidence="6" id="KW-1185">Reference proteome</keyword>
<reference evidence="5 6" key="1">
    <citation type="submission" date="2020-07" db="EMBL/GenBank/DDBJ databases">
        <title>MOT database genomes.</title>
        <authorList>
            <person name="Joseph S."/>
            <person name="Aduse-Opoku J."/>
            <person name="Hashim A."/>
            <person name="Wade W."/>
            <person name="Curtis M."/>
        </authorList>
    </citation>
    <scope>NUCLEOTIDE SEQUENCE [LARGE SCALE GENOMIC DNA]</scope>
    <source>
        <strain evidence="5 6">CIP 106318</strain>
    </source>
</reference>
<dbReference type="PROSITE" id="PS00211">
    <property type="entry name" value="ABC_TRANSPORTER_1"/>
    <property type="match status" value="1"/>
</dbReference>
<name>A0ABX2T0U1_9BACL</name>
<dbReference type="RefSeq" id="WP_179941771.1">
    <property type="nucleotide sequence ID" value="NZ_JACBYF010000021.1"/>
</dbReference>
<dbReference type="InterPro" id="IPR017871">
    <property type="entry name" value="ABC_transporter-like_CS"/>
</dbReference>
<comment type="caution">
    <text evidence="5">The sequence shown here is derived from an EMBL/GenBank/DDBJ whole genome shotgun (WGS) entry which is preliminary data.</text>
</comment>
<evidence type="ECO:0000256" key="3">
    <source>
        <dbReference type="ARBA" id="ARBA00022840"/>
    </source>
</evidence>
<evidence type="ECO:0000313" key="5">
    <source>
        <dbReference type="EMBL" id="NYS47988.1"/>
    </source>
</evidence>
<dbReference type="PANTHER" id="PTHR42939">
    <property type="entry name" value="ABC TRANSPORTER ATP-BINDING PROTEIN ALBC-RELATED"/>
    <property type="match status" value="1"/>
</dbReference>
<organism evidence="5 6">
    <name type="scientific">Gemelliphila palaticanis</name>
    <dbReference type="NCBI Taxonomy" id="81950"/>
    <lineage>
        <taxon>Bacteria</taxon>
        <taxon>Bacillati</taxon>
        <taxon>Bacillota</taxon>
        <taxon>Bacilli</taxon>
        <taxon>Bacillales</taxon>
        <taxon>Gemellaceae</taxon>
        <taxon>Gemelliphila</taxon>
    </lineage>
</organism>
<evidence type="ECO:0000256" key="1">
    <source>
        <dbReference type="ARBA" id="ARBA00022448"/>
    </source>
</evidence>
<dbReference type="Proteomes" id="UP000531840">
    <property type="component" value="Unassembled WGS sequence"/>
</dbReference>
<protein>
    <submittedName>
        <fullName evidence="5">ATP-binding cassette domain-containing protein</fullName>
    </submittedName>
</protein>
<feature type="domain" description="ABC transporter" evidence="4">
    <location>
        <begin position="3"/>
        <end position="228"/>
    </location>
</feature>
<dbReference type="InterPro" id="IPR003439">
    <property type="entry name" value="ABC_transporter-like_ATP-bd"/>
</dbReference>
<dbReference type="SUPFAM" id="SSF52540">
    <property type="entry name" value="P-loop containing nucleoside triphosphate hydrolases"/>
    <property type="match status" value="1"/>
</dbReference>
<dbReference type="PANTHER" id="PTHR42939:SF1">
    <property type="entry name" value="ABC TRANSPORTER ATP-BINDING PROTEIN ALBC-RELATED"/>
    <property type="match status" value="1"/>
</dbReference>
<sequence length="303" mass="34332">MILEFKDVYKSFGDTKVLKGISFTAKSGIANGYLGRNGSGKTTTFRLLLDIFRPDSGEILLDGKPIDRDKLKIGYLPEERGMYDGVGLVDQLVYFGMLKGMSKQDATREAKRWLEFFELEDNKKQLKTLSKGNAQKIQIIQCVIDDPDILVLDEPFSGLDPVNVGKLKEIINDFISRDKLVIFSSHQMPVVETFCEDINLLEKGEILLKGNLENIKRELGNKKMLLSVADHNSEQLIAKLQEANLNLDLGVEQKLVLVDFKDNDAKHKLLNYLAENDLDIEEFKLYKPSLEQIFVERVGGNDE</sequence>
<keyword evidence="3 5" id="KW-0067">ATP-binding</keyword>
<dbReference type="Pfam" id="PF13732">
    <property type="entry name" value="DrrA1-3_C"/>
    <property type="match status" value="1"/>
</dbReference>
<gene>
    <name evidence="5" type="ORF">HZY85_07365</name>
</gene>
<proteinExistence type="predicted"/>
<evidence type="ECO:0000313" key="6">
    <source>
        <dbReference type="Proteomes" id="UP000531840"/>
    </source>
</evidence>
<accession>A0ABX2T0U1</accession>
<dbReference type="InterPro" id="IPR027417">
    <property type="entry name" value="P-loop_NTPase"/>
</dbReference>
<dbReference type="InterPro" id="IPR003593">
    <property type="entry name" value="AAA+_ATPase"/>
</dbReference>
<evidence type="ECO:0000259" key="4">
    <source>
        <dbReference type="PROSITE" id="PS50893"/>
    </source>
</evidence>
<keyword evidence="1" id="KW-0813">Transport</keyword>
<dbReference type="InterPro" id="IPR025302">
    <property type="entry name" value="DrrA1/2-like_C"/>
</dbReference>
<dbReference type="InterPro" id="IPR051782">
    <property type="entry name" value="ABC_Transporter_VariousFunc"/>
</dbReference>
<evidence type="ECO:0000256" key="2">
    <source>
        <dbReference type="ARBA" id="ARBA00022741"/>
    </source>
</evidence>
<dbReference type="Gene3D" id="3.40.50.300">
    <property type="entry name" value="P-loop containing nucleotide triphosphate hydrolases"/>
    <property type="match status" value="1"/>
</dbReference>
<dbReference type="SMART" id="SM00382">
    <property type="entry name" value="AAA"/>
    <property type="match status" value="1"/>
</dbReference>
<keyword evidence="2" id="KW-0547">Nucleotide-binding</keyword>
<dbReference type="GO" id="GO:0005524">
    <property type="term" value="F:ATP binding"/>
    <property type="evidence" value="ECO:0007669"/>
    <property type="project" value="UniProtKB-KW"/>
</dbReference>
<dbReference type="Pfam" id="PF00005">
    <property type="entry name" value="ABC_tran"/>
    <property type="match status" value="1"/>
</dbReference>
<dbReference type="EMBL" id="JACBYF010000021">
    <property type="protein sequence ID" value="NYS47988.1"/>
    <property type="molecule type" value="Genomic_DNA"/>
</dbReference>
<dbReference type="PROSITE" id="PS50893">
    <property type="entry name" value="ABC_TRANSPORTER_2"/>
    <property type="match status" value="1"/>
</dbReference>